<feature type="region of interest" description="Disordered" evidence="7">
    <location>
        <begin position="109"/>
        <end position="146"/>
    </location>
</feature>
<organism evidence="9 10">
    <name type="scientific">Acropora cervicornis</name>
    <name type="common">Staghorn coral</name>
    <dbReference type="NCBI Taxonomy" id="6130"/>
    <lineage>
        <taxon>Eukaryota</taxon>
        <taxon>Metazoa</taxon>
        <taxon>Cnidaria</taxon>
        <taxon>Anthozoa</taxon>
        <taxon>Hexacorallia</taxon>
        <taxon>Scleractinia</taxon>
        <taxon>Astrocoeniina</taxon>
        <taxon>Acroporidae</taxon>
        <taxon>Acropora</taxon>
    </lineage>
</organism>
<dbReference type="InterPro" id="IPR009057">
    <property type="entry name" value="Homeodomain-like_sf"/>
</dbReference>
<dbReference type="SMART" id="SM00389">
    <property type="entry name" value="HOX"/>
    <property type="match status" value="1"/>
</dbReference>
<dbReference type="GO" id="GO:0000981">
    <property type="term" value="F:DNA-binding transcription factor activity, RNA polymerase II-specific"/>
    <property type="evidence" value="ECO:0007669"/>
    <property type="project" value="InterPro"/>
</dbReference>
<evidence type="ECO:0000256" key="2">
    <source>
        <dbReference type="ARBA" id="ARBA00023125"/>
    </source>
</evidence>
<feature type="domain" description="Homeobox" evidence="8">
    <location>
        <begin position="147"/>
        <end position="207"/>
    </location>
</feature>
<gene>
    <name evidence="9" type="ORF">P5673_009219</name>
</gene>
<evidence type="ECO:0000256" key="7">
    <source>
        <dbReference type="SAM" id="MobiDB-lite"/>
    </source>
</evidence>
<dbReference type="Proteomes" id="UP001249851">
    <property type="component" value="Unassembled WGS sequence"/>
</dbReference>
<dbReference type="PROSITE" id="PS50071">
    <property type="entry name" value="HOMEOBOX_2"/>
    <property type="match status" value="1"/>
</dbReference>
<dbReference type="GO" id="GO:0005634">
    <property type="term" value="C:nucleus"/>
    <property type="evidence" value="ECO:0007669"/>
    <property type="project" value="UniProtKB-SubCell"/>
</dbReference>
<dbReference type="EMBL" id="JARQWQ010000016">
    <property type="protein sequence ID" value="KAK2566585.1"/>
    <property type="molecule type" value="Genomic_DNA"/>
</dbReference>
<comment type="subcellular location">
    <subcellularLocation>
        <location evidence="1 5 6">Nucleus</location>
    </subcellularLocation>
</comment>
<sequence length="229" mass="27295">MEPIKQEANLSFSIENILRDDFSKKAKRWPSSSNLSTDPCKSGSAARCWPASAPLLKCYAVRYNPVFLRLLPNVQRMGSRLHQVNRVKELILSQHPHRIEEDRLHCEDEEKYHERKADHQPGDDTEENDRDKDSEEEKCIKEKTSSLRKRRNRSHFTQYQLQYLEKIFSRQQYLTRDERTILARGLEMTELQIRNWFQNRRYHKKHRAIGDAKREKPDSLRTTTSKTVE</sequence>
<reference evidence="9" key="1">
    <citation type="journal article" date="2023" name="G3 (Bethesda)">
        <title>Whole genome assembly and annotation of the endangered Caribbean coral Acropora cervicornis.</title>
        <authorList>
            <person name="Selwyn J.D."/>
            <person name="Vollmer S.V."/>
        </authorList>
    </citation>
    <scope>NUCLEOTIDE SEQUENCE</scope>
    <source>
        <strain evidence="9">K2</strain>
    </source>
</reference>
<evidence type="ECO:0000256" key="4">
    <source>
        <dbReference type="ARBA" id="ARBA00023242"/>
    </source>
</evidence>
<dbReference type="CDD" id="cd00086">
    <property type="entry name" value="homeodomain"/>
    <property type="match status" value="1"/>
</dbReference>
<keyword evidence="4 5" id="KW-0539">Nucleus</keyword>
<name>A0AAD9VAA5_ACRCE</name>
<dbReference type="PANTHER" id="PTHR24340">
    <property type="entry name" value="HOMEOBOX PROTEIN NKX"/>
    <property type="match status" value="1"/>
</dbReference>
<keyword evidence="10" id="KW-1185">Reference proteome</keyword>
<proteinExistence type="predicted"/>
<feature type="region of interest" description="Disordered" evidence="7">
    <location>
        <begin position="206"/>
        <end position="229"/>
    </location>
</feature>
<evidence type="ECO:0000256" key="6">
    <source>
        <dbReference type="RuleBase" id="RU000682"/>
    </source>
</evidence>
<evidence type="ECO:0000256" key="3">
    <source>
        <dbReference type="ARBA" id="ARBA00023155"/>
    </source>
</evidence>
<keyword evidence="2 5" id="KW-0238">DNA-binding</keyword>
<evidence type="ECO:0000256" key="5">
    <source>
        <dbReference type="PROSITE-ProRule" id="PRU00108"/>
    </source>
</evidence>
<dbReference type="InterPro" id="IPR017970">
    <property type="entry name" value="Homeobox_CS"/>
</dbReference>
<evidence type="ECO:0000313" key="10">
    <source>
        <dbReference type="Proteomes" id="UP001249851"/>
    </source>
</evidence>
<protein>
    <submittedName>
        <fullName evidence="9">Homeobox protein B-H1</fullName>
    </submittedName>
</protein>
<evidence type="ECO:0000313" key="9">
    <source>
        <dbReference type="EMBL" id="KAK2566585.1"/>
    </source>
</evidence>
<evidence type="ECO:0000256" key="1">
    <source>
        <dbReference type="ARBA" id="ARBA00004123"/>
    </source>
</evidence>
<accession>A0AAD9VAA5</accession>
<comment type="caution">
    <text evidence="9">The sequence shown here is derived from an EMBL/GenBank/DDBJ whole genome shotgun (WGS) entry which is preliminary data.</text>
</comment>
<dbReference type="InterPro" id="IPR001356">
    <property type="entry name" value="HD"/>
</dbReference>
<feature type="compositionally biased region" description="Polar residues" evidence="7">
    <location>
        <begin position="220"/>
        <end position="229"/>
    </location>
</feature>
<dbReference type="Gene3D" id="1.10.10.60">
    <property type="entry name" value="Homeodomain-like"/>
    <property type="match status" value="1"/>
</dbReference>
<dbReference type="GO" id="GO:0030154">
    <property type="term" value="P:cell differentiation"/>
    <property type="evidence" value="ECO:0007669"/>
    <property type="project" value="TreeGrafter"/>
</dbReference>
<dbReference type="InterPro" id="IPR050394">
    <property type="entry name" value="Homeobox_NK-like"/>
</dbReference>
<keyword evidence="3 5" id="KW-0371">Homeobox</keyword>
<reference evidence="9" key="2">
    <citation type="journal article" date="2023" name="Science">
        <title>Genomic signatures of disease resistance in endangered staghorn corals.</title>
        <authorList>
            <person name="Vollmer S.V."/>
            <person name="Selwyn J.D."/>
            <person name="Despard B.A."/>
            <person name="Roesel C.L."/>
        </authorList>
    </citation>
    <scope>NUCLEOTIDE SEQUENCE</scope>
    <source>
        <strain evidence="9">K2</strain>
    </source>
</reference>
<dbReference type="PROSITE" id="PS00027">
    <property type="entry name" value="HOMEOBOX_1"/>
    <property type="match status" value="1"/>
</dbReference>
<dbReference type="PANTHER" id="PTHR24340:SF73">
    <property type="entry name" value="HOMEOBOX PROTEIN BAGPIPE-RELATED"/>
    <property type="match status" value="1"/>
</dbReference>
<feature type="compositionally biased region" description="Basic and acidic residues" evidence="7">
    <location>
        <begin position="129"/>
        <end position="145"/>
    </location>
</feature>
<dbReference type="AlphaFoldDB" id="A0AAD9VAA5"/>
<feature type="compositionally biased region" description="Basic and acidic residues" evidence="7">
    <location>
        <begin position="109"/>
        <end position="122"/>
    </location>
</feature>
<dbReference type="GO" id="GO:0000978">
    <property type="term" value="F:RNA polymerase II cis-regulatory region sequence-specific DNA binding"/>
    <property type="evidence" value="ECO:0007669"/>
    <property type="project" value="TreeGrafter"/>
</dbReference>
<dbReference type="Pfam" id="PF00046">
    <property type="entry name" value="Homeodomain"/>
    <property type="match status" value="1"/>
</dbReference>
<dbReference type="SUPFAM" id="SSF46689">
    <property type="entry name" value="Homeodomain-like"/>
    <property type="match status" value="1"/>
</dbReference>
<evidence type="ECO:0000259" key="8">
    <source>
        <dbReference type="PROSITE" id="PS50071"/>
    </source>
</evidence>
<feature type="compositionally biased region" description="Basic and acidic residues" evidence="7">
    <location>
        <begin position="208"/>
        <end position="219"/>
    </location>
</feature>
<feature type="DNA-binding region" description="Homeobox" evidence="5">
    <location>
        <begin position="149"/>
        <end position="208"/>
    </location>
</feature>